<proteinExistence type="predicted"/>
<accession>A0A7G9QB80</accession>
<protein>
    <recommendedName>
        <fullName evidence="5">Class I mannose-6-phosphate isomerase</fullName>
    </recommendedName>
</protein>
<evidence type="ECO:0000256" key="1">
    <source>
        <dbReference type="ARBA" id="ARBA00022723"/>
    </source>
</evidence>
<evidence type="ECO:0008006" key="5">
    <source>
        <dbReference type="Google" id="ProtNLM"/>
    </source>
</evidence>
<gene>
    <name evidence="3" type="ORF">H9L23_15815</name>
</gene>
<keyword evidence="1" id="KW-0479">Metal-binding</keyword>
<keyword evidence="2" id="KW-0862">Zinc</keyword>
<evidence type="ECO:0000256" key="2">
    <source>
        <dbReference type="ARBA" id="ARBA00022833"/>
    </source>
</evidence>
<dbReference type="Gene3D" id="2.60.120.10">
    <property type="entry name" value="Jelly Rolls"/>
    <property type="match status" value="2"/>
</dbReference>
<dbReference type="PANTHER" id="PTHR42742">
    <property type="entry name" value="TRANSCRIPTIONAL REPRESSOR MPRA"/>
    <property type="match status" value="1"/>
</dbReference>
<dbReference type="SUPFAM" id="SSF51182">
    <property type="entry name" value="RmlC-like cupins"/>
    <property type="match status" value="1"/>
</dbReference>
<dbReference type="GO" id="GO:0046872">
    <property type="term" value="F:metal ion binding"/>
    <property type="evidence" value="ECO:0007669"/>
    <property type="project" value="UniProtKB-KW"/>
</dbReference>
<name>A0A7G9QB80_9SPHI</name>
<dbReference type="InterPro" id="IPR051804">
    <property type="entry name" value="Carb_Metab_Reg_Kinase/Isom"/>
</dbReference>
<dbReference type="CDD" id="cd07010">
    <property type="entry name" value="cupin_PMI_type_I_N_bac"/>
    <property type="match status" value="1"/>
</dbReference>
<keyword evidence="4" id="KW-1185">Reference proteome</keyword>
<dbReference type="EMBL" id="CP060723">
    <property type="protein sequence ID" value="QNN40605.1"/>
    <property type="molecule type" value="Genomic_DNA"/>
</dbReference>
<dbReference type="InterPro" id="IPR014710">
    <property type="entry name" value="RmlC-like_jellyroll"/>
</dbReference>
<evidence type="ECO:0000313" key="3">
    <source>
        <dbReference type="EMBL" id="QNN40605.1"/>
    </source>
</evidence>
<dbReference type="Proteomes" id="UP000515806">
    <property type="component" value="Chromosome"/>
</dbReference>
<dbReference type="KEGG" id="proe:H9L23_15815"/>
<reference evidence="3 4" key="1">
    <citation type="submission" date="2020-08" db="EMBL/GenBank/DDBJ databases">
        <title>Genome sequence of Pedobacter roseus KACC 11594T.</title>
        <authorList>
            <person name="Hyun D.-W."/>
            <person name="Bae J.-W."/>
        </authorList>
    </citation>
    <scope>NUCLEOTIDE SEQUENCE [LARGE SCALE GENOMIC DNA]</scope>
    <source>
        <strain evidence="3 4">KACC 11594</strain>
    </source>
</reference>
<dbReference type="InterPro" id="IPR011051">
    <property type="entry name" value="RmlC_Cupin_sf"/>
</dbReference>
<dbReference type="PANTHER" id="PTHR42742:SF3">
    <property type="entry name" value="FRUCTOKINASE"/>
    <property type="match status" value="1"/>
</dbReference>
<evidence type="ECO:0000313" key="4">
    <source>
        <dbReference type="Proteomes" id="UP000515806"/>
    </source>
</evidence>
<sequence length="608" mass="69598">MEVKNNVQETPVINKWRKSGERILPEKIDHFNQPENGYNLYPVHPLGNNKIFNDYSSLASWIIEQETVIIDGYIGVFWQEVELLLQQEFEKKNVKVNWIRFSDHIKPTHEIAQLVNPFLGETKSVWGKKSTLQLEDFFESGYRSIQPDVECEVNIVIGIGAALIDWNAPIIYLEIPKNEIQYRMRANALSNLGADKPASAAEMYKRFYFVDWVVLNDHKAQILNGISLVADVQHKSSVNWVIAKDLKEGLKHISQSLFRVRPWFEAGAWGGHWLQENIEGLNKNEVNYAWSFELIVPENGIVFESNGNLLEVAFDFLMLTENQSVLGKHSSIFGTEFPIRFDFLDTMDGGNLSVQCHPSLKYIREEFGENITQDETYYILECNEDAKVYLGFQEDINPIEFNKALINSQQLSQEIDIEKYVQVHDAKKHDLFLIPNSTVHSAGANNLVLEISATPYIFTFKMYDWLRLGLDGQPRPINIEHAFKNLNFDRKGIVVTDTLIAKPAVIEKGEDWALIHLPTHQEHFYDVHRLEFDTEITVKTNDVCHILMLVEGSSIKVKNKDGQVTDFHYAETFVIPAAAESYTLINTGVGRAKVIKAFVKDDVNFGAL</sequence>
<dbReference type="AlphaFoldDB" id="A0A7G9QB80"/>
<dbReference type="RefSeq" id="WP_187591322.1">
    <property type="nucleotide sequence ID" value="NZ_CP060723.1"/>
</dbReference>
<organism evidence="3 4">
    <name type="scientific">Pedobacter roseus</name>
    <dbReference type="NCBI Taxonomy" id="336820"/>
    <lineage>
        <taxon>Bacteria</taxon>
        <taxon>Pseudomonadati</taxon>
        <taxon>Bacteroidota</taxon>
        <taxon>Sphingobacteriia</taxon>
        <taxon>Sphingobacteriales</taxon>
        <taxon>Sphingobacteriaceae</taxon>
        <taxon>Pedobacter</taxon>
    </lineage>
</organism>